<dbReference type="GO" id="GO:0016705">
    <property type="term" value="F:oxidoreductase activity, acting on paired donors, with incorporation or reduction of molecular oxygen"/>
    <property type="evidence" value="ECO:0007669"/>
    <property type="project" value="InterPro"/>
</dbReference>
<comment type="cofactor">
    <cofactor evidence="7">
        <name>heme</name>
        <dbReference type="ChEBI" id="CHEBI:30413"/>
    </cofactor>
</comment>
<dbReference type="STRING" id="40754.THII_0230"/>
<dbReference type="PANTHER" id="PTHR24291">
    <property type="entry name" value="CYTOCHROME P450 FAMILY 4"/>
    <property type="match status" value="1"/>
</dbReference>
<dbReference type="PANTHER" id="PTHR24291:SF50">
    <property type="entry name" value="BIFUNCTIONAL ALBAFLAVENONE MONOOXYGENASE_TERPENE SYNTHASE"/>
    <property type="match status" value="1"/>
</dbReference>
<keyword evidence="3 7" id="KW-0479">Metal-binding</keyword>
<evidence type="ECO:0000313" key="9">
    <source>
        <dbReference type="EMBL" id="BAP54527.1"/>
    </source>
</evidence>
<dbReference type="GO" id="GO:0004497">
    <property type="term" value="F:monooxygenase activity"/>
    <property type="evidence" value="ECO:0007669"/>
    <property type="project" value="UniProtKB-KW"/>
</dbReference>
<accession>A0A090AH02</accession>
<dbReference type="PRINTS" id="PR00385">
    <property type="entry name" value="P450"/>
</dbReference>
<evidence type="ECO:0000256" key="8">
    <source>
        <dbReference type="RuleBase" id="RU000461"/>
    </source>
</evidence>
<evidence type="ECO:0000256" key="5">
    <source>
        <dbReference type="ARBA" id="ARBA00023004"/>
    </source>
</evidence>
<evidence type="ECO:0000256" key="7">
    <source>
        <dbReference type="PIRSR" id="PIRSR602401-1"/>
    </source>
</evidence>
<reference evidence="9" key="1">
    <citation type="journal article" date="2014" name="ISME J.">
        <title>Ecophysiology of Thioploca ingrica as revealed by the complete genome sequence supplemented with proteomic evidence.</title>
        <authorList>
            <person name="Kojima H."/>
            <person name="Ogura Y."/>
            <person name="Yamamoto N."/>
            <person name="Togashi T."/>
            <person name="Mori H."/>
            <person name="Watanabe T."/>
            <person name="Nemoto F."/>
            <person name="Kurokawa K."/>
            <person name="Hayashi T."/>
            <person name="Fukui M."/>
        </authorList>
    </citation>
    <scope>NUCLEOTIDE SEQUENCE [LARGE SCALE GENOMIC DNA]</scope>
</reference>
<dbReference type="PRINTS" id="PR00463">
    <property type="entry name" value="EP450I"/>
</dbReference>
<dbReference type="CDD" id="cd20620">
    <property type="entry name" value="CYP132-like"/>
    <property type="match status" value="1"/>
</dbReference>
<protein>
    <submittedName>
        <fullName evidence="9">Cytochrome P450</fullName>
    </submittedName>
</protein>
<keyword evidence="6 8" id="KW-0503">Monooxygenase</keyword>
<comment type="similarity">
    <text evidence="1 8">Belongs to the cytochrome P450 family.</text>
</comment>
<evidence type="ECO:0000256" key="4">
    <source>
        <dbReference type="ARBA" id="ARBA00023002"/>
    </source>
</evidence>
<dbReference type="OrthoDB" id="9764248at2"/>
<dbReference type="HOGENOM" id="CLU_001570_5_1_6"/>
<dbReference type="GO" id="GO:0005506">
    <property type="term" value="F:iron ion binding"/>
    <property type="evidence" value="ECO:0007669"/>
    <property type="project" value="InterPro"/>
</dbReference>
<proteinExistence type="inferred from homology"/>
<dbReference type="InterPro" id="IPR036396">
    <property type="entry name" value="Cyt_P450_sf"/>
</dbReference>
<evidence type="ECO:0000313" key="10">
    <source>
        <dbReference type="Proteomes" id="UP000031623"/>
    </source>
</evidence>
<sequence length="458" mass="53134">MWFNRSYFRQRQVPGPRRFKLLGHLLAGRRDLLTTLQQCQRDYGDLLRFSLGPKTVYVACHPDMAEQILIRDLETFGSLSQQAKPVGLALILGNGLLQSYGEDWKRQRQMLQPLFHKRPVERMAIHMTTAGEQLLQRWHSTYSPGEVINVLEEMVKVTLDIICRTLFSVDVITPLDTLQTVLPILIEHAATSLKNPLLPPLNWPTPRNRRFKQALQTLDDIIYRLIQQRQMSGEQNDDLLELLLQTRDEISGETMNRQQVRDQVATLLGVGHETTAAAMTWLWYALDQHPLVLQRVQDELATVLAERLPTLEDLPQLTYTRQVVDEVLRHYTPAPLVARLVLRDTEINGYPLPAGSTVFVSLYNIHHHPDFWINPEQFWPERFATREESVKHRYAYLPFGVGPRFCLGNHFALLEMSLLLAQIAQRYTLKLVPNYLIERDVTMTMKPRHGLLMRLYPR</sequence>
<organism evidence="9 10">
    <name type="scientific">Thioploca ingrica</name>
    <dbReference type="NCBI Taxonomy" id="40754"/>
    <lineage>
        <taxon>Bacteria</taxon>
        <taxon>Pseudomonadati</taxon>
        <taxon>Pseudomonadota</taxon>
        <taxon>Gammaproteobacteria</taxon>
        <taxon>Thiotrichales</taxon>
        <taxon>Thiotrichaceae</taxon>
        <taxon>Thioploca</taxon>
    </lineage>
</organism>
<evidence type="ECO:0000256" key="2">
    <source>
        <dbReference type="ARBA" id="ARBA00022617"/>
    </source>
</evidence>
<dbReference type="InterPro" id="IPR050196">
    <property type="entry name" value="Cytochrome_P450_Monoox"/>
</dbReference>
<evidence type="ECO:0000256" key="3">
    <source>
        <dbReference type="ARBA" id="ARBA00022723"/>
    </source>
</evidence>
<dbReference type="Gene3D" id="1.10.630.10">
    <property type="entry name" value="Cytochrome P450"/>
    <property type="match status" value="1"/>
</dbReference>
<keyword evidence="2 7" id="KW-0349">Heme</keyword>
<gene>
    <name evidence="9" type="ORF">THII_0230</name>
</gene>
<dbReference type="AlphaFoldDB" id="A0A090AH02"/>
<dbReference type="InterPro" id="IPR001128">
    <property type="entry name" value="Cyt_P450"/>
</dbReference>
<dbReference type="InterPro" id="IPR002401">
    <property type="entry name" value="Cyt_P450_E_grp-I"/>
</dbReference>
<keyword evidence="4 8" id="KW-0560">Oxidoreductase</keyword>
<evidence type="ECO:0000256" key="1">
    <source>
        <dbReference type="ARBA" id="ARBA00010617"/>
    </source>
</evidence>
<keyword evidence="10" id="KW-1185">Reference proteome</keyword>
<dbReference type="Pfam" id="PF00067">
    <property type="entry name" value="p450"/>
    <property type="match status" value="1"/>
</dbReference>
<dbReference type="Proteomes" id="UP000031623">
    <property type="component" value="Chromosome"/>
</dbReference>
<dbReference type="SUPFAM" id="SSF48264">
    <property type="entry name" value="Cytochrome P450"/>
    <property type="match status" value="1"/>
</dbReference>
<keyword evidence="5 7" id="KW-0408">Iron</keyword>
<evidence type="ECO:0000256" key="6">
    <source>
        <dbReference type="ARBA" id="ARBA00023033"/>
    </source>
</evidence>
<name>A0A090AH02_9GAMM</name>
<dbReference type="KEGG" id="tig:THII_0230"/>
<dbReference type="InterPro" id="IPR017972">
    <property type="entry name" value="Cyt_P450_CS"/>
</dbReference>
<feature type="binding site" description="axial binding residue" evidence="7">
    <location>
        <position position="406"/>
    </location>
    <ligand>
        <name>heme</name>
        <dbReference type="ChEBI" id="CHEBI:30413"/>
    </ligand>
    <ligandPart>
        <name>Fe</name>
        <dbReference type="ChEBI" id="CHEBI:18248"/>
    </ligandPart>
</feature>
<dbReference type="EMBL" id="AP014633">
    <property type="protein sequence ID" value="BAP54527.1"/>
    <property type="molecule type" value="Genomic_DNA"/>
</dbReference>
<dbReference type="PROSITE" id="PS00086">
    <property type="entry name" value="CYTOCHROME_P450"/>
    <property type="match status" value="1"/>
</dbReference>
<dbReference type="GO" id="GO:0020037">
    <property type="term" value="F:heme binding"/>
    <property type="evidence" value="ECO:0007669"/>
    <property type="project" value="InterPro"/>
</dbReference>